<feature type="transmembrane region" description="Helical" evidence="1">
    <location>
        <begin position="269"/>
        <end position="289"/>
    </location>
</feature>
<reference evidence="2 3" key="1">
    <citation type="submission" date="2020-02" db="EMBL/GenBank/DDBJ databases">
        <title>Sequencing the genomes of 1000 actinobacteria strains.</title>
        <authorList>
            <person name="Klenk H.-P."/>
        </authorList>
    </citation>
    <scope>NUCLEOTIDE SEQUENCE [LARGE SCALE GENOMIC DNA]</scope>
    <source>
        <strain evidence="2 3">DSM 19609</strain>
    </source>
</reference>
<name>A0ABX0SL19_9ACTN</name>
<keyword evidence="1" id="KW-0472">Membrane</keyword>
<feature type="transmembrane region" description="Helical" evidence="1">
    <location>
        <begin position="170"/>
        <end position="195"/>
    </location>
</feature>
<feature type="transmembrane region" description="Helical" evidence="1">
    <location>
        <begin position="20"/>
        <end position="37"/>
    </location>
</feature>
<proteinExistence type="predicted"/>
<gene>
    <name evidence="2" type="ORF">FB473_003357</name>
</gene>
<protein>
    <submittedName>
        <fullName evidence="2">Uncharacterized protein</fullName>
    </submittedName>
</protein>
<evidence type="ECO:0000313" key="3">
    <source>
        <dbReference type="Proteomes" id="UP000749311"/>
    </source>
</evidence>
<keyword evidence="1" id="KW-0812">Transmembrane</keyword>
<feature type="transmembrane region" description="Helical" evidence="1">
    <location>
        <begin position="330"/>
        <end position="351"/>
    </location>
</feature>
<dbReference type="EMBL" id="JAAMOZ010000004">
    <property type="protein sequence ID" value="NIH58660.1"/>
    <property type="molecule type" value="Genomic_DNA"/>
</dbReference>
<organism evidence="2 3">
    <name type="scientific">Brooklawnia cerclae</name>
    <dbReference type="NCBI Taxonomy" id="349934"/>
    <lineage>
        <taxon>Bacteria</taxon>
        <taxon>Bacillati</taxon>
        <taxon>Actinomycetota</taxon>
        <taxon>Actinomycetes</taxon>
        <taxon>Propionibacteriales</taxon>
        <taxon>Propionibacteriaceae</taxon>
        <taxon>Brooklawnia</taxon>
    </lineage>
</organism>
<dbReference type="Proteomes" id="UP000749311">
    <property type="component" value="Unassembled WGS sequence"/>
</dbReference>
<feature type="transmembrane region" description="Helical" evidence="1">
    <location>
        <begin position="90"/>
        <end position="111"/>
    </location>
</feature>
<accession>A0ABX0SL19</accession>
<keyword evidence="3" id="KW-1185">Reference proteome</keyword>
<evidence type="ECO:0000313" key="2">
    <source>
        <dbReference type="EMBL" id="NIH58660.1"/>
    </source>
</evidence>
<comment type="caution">
    <text evidence="2">The sequence shown here is derived from an EMBL/GenBank/DDBJ whole genome shotgun (WGS) entry which is preliminary data.</text>
</comment>
<keyword evidence="1" id="KW-1133">Transmembrane helix</keyword>
<feature type="transmembrane region" description="Helical" evidence="1">
    <location>
        <begin position="301"/>
        <end position="318"/>
    </location>
</feature>
<feature type="transmembrane region" description="Helical" evidence="1">
    <location>
        <begin position="145"/>
        <end position="164"/>
    </location>
</feature>
<sequence>MPNNPVSITAGPRASRPRDVFYIFLFCLILACARTTSANRSTLYAEDGAFFLQDWLNQPSVLLPFMPYDGYLHVVPRVATGLVSMLPVGLWPVGCVFLASVCLASVGALVWKSLESVGLPTWSRLLLAGIPLCSPVPSVEPIGNLANAHWFFAYLIVFVALIRVENLRSGIAWGAVALICALTEVQCALVLPVMAYRLVRHRSFRPVAIGWGIGMATQTVATLLAPRANSTGAFPDGMVLVRGYLIDVVAGSVTSRQEVISAFVEDHGFVPLAVGLTVYVAVCLALATVSRRPWRWQVPHFLFLSLAAWMLASAFGAGNSSYTFTRETPYLLRWGTTASLYLLAAGALALGLAAQRWPRLDKVGLVVIVVASVIWIPSFRSQLTLNDTVWASEVAEAQQECAANVSGVPTLDTAPSGWSVEVPCARLRR</sequence>
<feature type="transmembrane region" description="Helical" evidence="1">
    <location>
        <begin position="207"/>
        <end position="225"/>
    </location>
</feature>
<evidence type="ECO:0000256" key="1">
    <source>
        <dbReference type="SAM" id="Phobius"/>
    </source>
</evidence>